<sequence>MPCSICGKDGHNAKTCNEKQHPTVGDTHALWVKFDKITGKEASELLKAIIDIKEEIAPHARGTFAKGAKKEMPQKIAEALRLSENNTADDEPKKIE</sequence>
<dbReference type="InterPro" id="IPR001878">
    <property type="entry name" value="Znf_CCHC"/>
</dbReference>
<dbReference type="EMBL" id="JBHSEK010000001">
    <property type="protein sequence ID" value="MFC4488478.1"/>
    <property type="molecule type" value="Genomic_DNA"/>
</dbReference>
<evidence type="ECO:0000313" key="3">
    <source>
        <dbReference type="Proteomes" id="UP001595999"/>
    </source>
</evidence>
<dbReference type="Proteomes" id="UP001595999">
    <property type="component" value="Unassembled WGS sequence"/>
</dbReference>
<feature type="domain" description="CCHC-type" evidence="1">
    <location>
        <begin position="3"/>
        <end position="18"/>
    </location>
</feature>
<evidence type="ECO:0000259" key="1">
    <source>
        <dbReference type="PROSITE" id="PS50158"/>
    </source>
</evidence>
<dbReference type="PROSITE" id="PS50158">
    <property type="entry name" value="ZF_CCHC"/>
    <property type="match status" value="1"/>
</dbReference>
<gene>
    <name evidence="2" type="ORF">ACFO0R_02500</name>
</gene>
<name>A0ABV8ZQS6_9NEIS</name>
<organism evidence="2 3">
    <name type="scientific">Chromobacterium aquaticum</name>
    <dbReference type="NCBI Taxonomy" id="467180"/>
    <lineage>
        <taxon>Bacteria</taxon>
        <taxon>Pseudomonadati</taxon>
        <taxon>Pseudomonadota</taxon>
        <taxon>Betaproteobacteria</taxon>
        <taxon>Neisseriales</taxon>
        <taxon>Chromobacteriaceae</taxon>
        <taxon>Chromobacterium</taxon>
    </lineage>
</organism>
<evidence type="ECO:0000313" key="2">
    <source>
        <dbReference type="EMBL" id="MFC4488478.1"/>
    </source>
</evidence>
<keyword evidence="3" id="KW-1185">Reference proteome</keyword>
<comment type="caution">
    <text evidence="2">The sequence shown here is derived from an EMBL/GenBank/DDBJ whole genome shotgun (WGS) entry which is preliminary data.</text>
</comment>
<protein>
    <recommendedName>
        <fullName evidence="1">CCHC-type domain-containing protein</fullName>
    </recommendedName>
</protein>
<proteinExistence type="predicted"/>
<reference evidence="3" key="1">
    <citation type="journal article" date="2019" name="Int. J. Syst. Evol. Microbiol.">
        <title>The Global Catalogue of Microorganisms (GCM) 10K type strain sequencing project: providing services to taxonomists for standard genome sequencing and annotation.</title>
        <authorList>
            <consortium name="The Broad Institute Genomics Platform"/>
            <consortium name="The Broad Institute Genome Sequencing Center for Infectious Disease"/>
            <person name="Wu L."/>
            <person name="Ma J."/>
        </authorList>
    </citation>
    <scope>NUCLEOTIDE SEQUENCE [LARGE SCALE GENOMIC DNA]</scope>
    <source>
        <strain evidence="3">CGMCC 4.7608</strain>
    </source>
</reference>
<accession>A0ABV8ZQS6</accession>